<keyword evidence="5" id="KW-0346">Stress response</keyword>
<comment type="similarity">
    <text evidence="1 2">Belongs to the small heat shock protein (HSP20) family.</text>
</comment>
<dbReference type="OrthoDB" id="369397at2"/>
<dbReference type="Pfam" id="PF00011">
    <property type="entry name" value="HSP20"/>
    <property type="match status" value="1"/>
</dbReference>
<dbReference type="AlphaFoldDB" id="H9UMG3"/>
<evidence type="ECO:0000256" key="3">
    <source>
        <dbReference type="SAM" id="MobiDB-lite"/>
    </source>
</evidence>
<dbReference type="EMBL" id="CP003282">
    <property type="protein sequence ID" value="AFG38706.1"/>
    <property type="molecule type" value="Genomic_DNA"/>
</dbReference>
<dbReference type="CDD" id="cd06464">
    <property type="entry name" value="ACD_sHsps-like"/>
    <property type="match status" value="1"/>
</dbReference>
<dbReference type="RefSeq" id="WP_014456688.1">
    <property type="nucleotide sequence ID" value="NC_017098.1"/>
</dbReference>
<keyword evidence="6" id="KW-1185">Reference proteome</keyword>
<organism evidence="5 6">
    <name type="scientific">Spirochaeta africana (strain ATCC 700263 / DSM 8902 / Z-7692)</name>
    <dbReference type="NCBI Taxonomy" id="889378"/>
    <lineage>
        <taxon>Bacteria</taxon>
        <taxon>Pseudomonadati</taxon>
        <taxon>Spirochaetota</taxon>
        <taxon>Spirochaetia</taxon>
        <taxon>Spirochaetales</taxon>
        <taxon>Spirochaetaceae</taxon>
        <taxon>Spirochaeta</taxon>
    </lineage>
</organism>
<dbReference type="KEGG" id="sfc:Spiaf_2680"/>
<evidence type="ECO:0000313" key="6">
    <source>
        <dbReference type="Proteomes" id="UP000007383"/>
    </source>
</evidence>
<proteinExistence type="inferred from homology"/>
<dbReference type="HOGENOM" id="CLU_1642672_0_0_12"/>
<dbReference type="Proteomes" id="UP000007383">
    <property type="component" value="Chromosome"/>
</dbReference>
<dbReference type="InterPro" id="IPR002068">
    <property type="entry name" value="A-crystallin/Hsp20_dom"/>
</dbReference>
<dbReference type="eggNOG" id="COG0071">
    <property type="taxonomic scope" value="Bacteria"/>
</dbReference>
<dbReference type="SUPFAM" id="SSF49764">
    <property type="entry name" value="HSP20-like chaperones"/>
    <property type="match status" value="1"/>
</dbReference>
<dbReference type="InterPro" id="IPR008978">
    <property type="entry name" value="HSP20-like_chaperone"/>
</dbReference>
<gene>
    <name evidence="5" type="ordered locus">Spiaf_2680</name>
</gene>
<accession>H9UMG3</accession>
<dbReference type="STRING" id="889378.Spiaf_2680"/>
<feature type="region of interest" description="Disordered" evidence="3">
    <location>
        <begin position="141"/>
        <end position="179"/>
    </location>
</feature>
<evidence type="ECO:0000256" key="2">
    <source>
        <dbReference type="RuleBase" id="RU003616"/>
    </source>
</evidence>
<reference evidence="6" key="1">
    <citation type="journal article" date="2013" name="Stand. Genomic Sci.">
        <title>Complete genome sequence of the halophilic bacterium Spirochaeta africana type strain (Z-7692(T)) from the alkaline Lake Magadi in the East African Rift.</title>
        <authorList>
            <person name="Liolos K."/>
            <person name="Abt B."/>
            <person name="Scheuner C."/>
            <person name="Teshima H."/>
            <person name="Held B."/>
            <person name="Lapidus A."/>
            <person name="Nolan M."/>
            <person name="Lucas S."/>
            <person name="Deshpande S."/>
            <person name="Cheng J.F."/>
            <person name="Tapia R."/>
            <person name="Goodwin L.A."/>
            <person name="Pitluck S."/>
            <person name="Pagani I."/>
            <person name="Ivanova N."/>
            <person name="Mavromatis K."/>
            <person name="Mikhailova N."/>
            <person name="Huntemann M."/>
            <person name="Pati A."/>
            <person name="Chen A."/>
            <person name="Palaniappan K."/>
            <person name="Land M."/>
            <person name="Rohde M."/>
            <person name="Tindall B.J."/>
            <person name="Detter J.C."/>
            <person name="Goker M."/>
            <person name="Bristow J."/>
            <person name="Eisen J.A."/>
            <person name="Markowitz V."/>
            <person name="Hugenholtz P."/>
            <person name="Woyke T."/>
            <person name="Klenk H.P."/>
            <person name="Kyrpides N.C."/>
        </authorList>
    </citation>
    <scope>NUCLEOTIDE SEQUENCE</scope>
    <source>
        <strain evidence="6">ATCC 700263 / DSM 8902 / Z-7692</strain>
    </source>
</reference>
<feature type="domain" description="SHSP" evidence="4">
    <location>
        <begin position="40"/>
        <end position="157"/>
    </location>
</feature>
<dbReference type="PATRIC" id="fig|889378.3.peg.2654"/>
<evidence type="ECO:0000313" key="5">
    <source>
        <dbReference type="EMBL" id="AFG38706.1"/>
    </source>
</evidence>
<evidence type="ECO:0000256" key="1">
    <source>
        <dbReference type="PROSITE-ProRule" id="PRU00285"/>
    </source>
</evidence>
<evidence type="ECO:0000259" key="4">
    <source>
        <dbReference type="PROSITE" id="PS01031"/>
    </source>
</evidence>
<dbReference type="PROSITE" id="PS01031">
    <property type="entry name" value="SHSP"/>
    <property type="match status" value="1"/>
</dbReference>
<dbReference type="Gene3D" id="2.60.40.790">
    <property type="match status" value="1"/>
</dbReference>
<protein>
    <submittedName>
        <fullName evidence="5">Molecular chaperone (Small heat shock protein)</fullName>
    </submittedName>
</protein>
<sequence length="179" mass="20529">MKQHDFIDLGKLMDDIFAAAEDFTSVFTDSMSWGSNRRDFYPNYAYPPTNVYITEDKHLVFEFALAGFREQDISLEFKGEHMIFSASLPDDLHRPENARFFKQRLKMKPIEAQKYYVPRDKFDRDQVSAILKNGILRVTVPPRDEPETQDGVKIKIVRDAGSASVSTKGSTKKGEPAQE</sequence>
<name>H9UMG3_SPIAZ</name>
<feature type="compositionally biased region" description="Basic and acidic residues" evidence="3">
    <location>
        <begin position="142"/>
        <end position="158"/>
    </location>
</feature>